<protein>
    <submittedName>
        <fullName evidence="1">D-cysteine desulfhydrase</fullName>
    </submittedName>
</protein>
<dbReference type="Gene3D" id="3.40.50.1100">
    <property type="match status" value="1"/>
</dbReference>
<name>A0A9X9F471_BACCE</name>
<comment type="caution">
    <text evidence="1">The sequence shown here is derived from an EMBL/GenBank/DDBJ whole genome shotgun (WGS) entry which is preliminary data.</text>
</comment>
<dbReference type="EMBL" id="SZOH01002155">
    <property type="protein sequence ID" value="TKI96571.1"/>
    <property type="molecule type" value="Genomic_DNA"/>
</dbReference>
<dbReference type="Proteomes" id="UP000308444">
    <property type="component" value="Unassembled WGS sequence"/>
</dbReference>
<organism evidence="1 2">
    <name type="scientific">Bacillus cereus</name>
    <dbReference type="NCBI Taxonomy" id="1396"/>
    <lineage>
        <taxon>Bacteria</taxon>
        <taxon>Bacillati</taxon>
        <taxon>Bacillota</taxon>
        <taxon>Bacilli</taxon>
        <taxon>Bacillales</taxon>
        <taxon>Bacillaceae</taxon>
        <taxon>Bacillus</taxon>
        <taxon>Bacillus cereus group</taxon>
    </lineage>
</organism>
<dbReference type="AlphaFoldDB" id="A0A9X9F471"/>
<dbReference type="InterPro" id="IPR036052">
    <property type="entry name" value="TrpB-like_PALP_sf"/>
</dbReference>
<feature type="non-terminal residue" evidence="1">
    <location>
        <position position="54"/>
    </location>
</feature>
<evidence type="ECO:0000313" key="2">
    <source>
        <dbReference type="Proteomes" id="UP000308444"/>
    </source>
</evidence>
<accession>A0A9X9F471</accession>
<evidence type="ECO:0000313" key="1">
    <source>
        <dbReference type="EMBL" id="TKI96571.1"/>
    </source>
</evidence>
<dbReference type="GO" id="GO:1901605">
    <property type="term" value="P:alpha-amino acid metabolic process"/>
    <property type="evidence" value="ECO:0007669"/>
    <property type="project" value="UniProtKB-ARBA"/>
</dbReference>
<proteinExistence type="predicted"/>
<sequence length="54" mass="6137">MNLAKFPRKKYTESYTPIEKLNNFSEALGGPTIYFKRDDLLGLTAGGNKTRKLE</sequence>
<reference evidence="1 2" key="1">
    <citation type="journal article" date="2019" name="Environ. Microbiol.">
        <title>An active ?-lactamase is a part of an orchestrated cell wall stress resistance network of Bacillus subtilis and related rhizosphere species.</title>
        <authorList>
            <person name="Bucher T."/>
            <person name="Keren-Paz A."/>
            <person name="Hausser J."/>
            <person name="Olender T."/>
            <person name="Cytryn E."/>
            <person name="Kolodkin-Gal I."/>
        </authorList>
    </citation>
    <scope>NUCLEOTIDE SEQUENCE [LARGE SCALE GENOMIC DNA]</scope>
    <source>
        <strain evidence="1 2">I32</strain>
    </source>
</reference>
<gene>
    <name evidence="1" type="ORF">FC695_26045</name>
</gene>
<dbReference type="SUPFAM" id="SSF53686">
    <property type="entry name" value="Tryptophan synthase beta subunit-like PLP-dependent enzymes"/>
    <property type="match status" value="1"/>
</dbReference>